<feature type="coiled-coil region" evidence="1">
    <location>
        <begin position="226"/>
        <end position="262"/>
    </location>
</feature>
<reference evidence="3" key="2">
    <citation type="submission" date="2013-05" db="EMBL/GenBank/DDBJ databases">
        <authorList>
            <person name="Carter J.-M."/>
            <person name="Baker S.C."/>
            <person name="Pink R."/>
            <person name="Carter D.R.F."/>
            <person name="Collins A."/>
            <person name="Tomlin J."/>
            <person name="Gibbs M."/>
            <person name="Breuker C.J."/>
        </authorList>
    </citation>
    <scope>NUCLEOTIDE SEQUENCE</scope>
    <source>
        <tissue evidence="3">Ovary</tissue>
    </source>
</reference>
<reference evidence="3" key="1">
    <citation type="journal article" date="2013" name="BMC Genomics">
        <title>Unscrambling butterfly oogenesis.</title>
        <authorList>
            <person name="Carter J.M."/>
            <person name="Baker S.C."/>
            <person name="Pink R."/>
            <person name="Carter D.R."/>
            <person name="Collins A."/>
            <person name="Tomlin J."/>
            <person name="Gibbs M."/>
            <person name="Breuker C.J."/>
        </authorList>
    </citation>
    <scope>NUCLEOTIDE SEQUENCE</scope>
    <source>
        <tissue evidence="3">Ovary</tissue>
    </source>
</reference>
<protein>
    <submittedName>
        <fullName evidence="3">Splicing factor</fullName>
    </submittedName>
</protein>
<evidence type="ECO:0000256" key="1">
    <source>
        <dbReference type="SAM" id="Coils"/>
    </source>
</evidence>
<sequence length="401" mass="44585">MQFSGKDAANSAYPTQWALNPTAYQNVDSSQVDWAALAQQWIAMKEAVAIVAPPTQKPEEEGEAPMEVENPETSCESPNASNSEWNASSNSWGGSWNQWGWGWPNSGSSDAKMTGDPSMNMAPMMDGFSSDSTAPMPGYNTGSTPAPTFQHGYWTAPQAEQSNRSSSSRDRRSKSKNRENKSSRNRTPREKPIMLPPVIEPVVLPTPVPMPTIDAAKRRQLPAWIREGLEKMEREKQKAIEREEELRAREIAEIEKKRLEEEELARIKAEAGDGPVIPVKSKFESESEGEELEGSQEEEPAPPLPAETEEPADEPDQSPLVKKSKEEIMQEVMLAVRRSLTEILLEVTDGEVLAVSQEELTRYIAAQGICLLALTRPTPRQTSRHLYIPPRTSLLTLLLVH</sequence>
<name>S4PY98_9NEOP</name>
<accession>S4PY98</accession>
<dbReference type="PANTHER" id="PTHR31518">
    <property type="entry name" value="ARGININE/SERINE-RICH PROTEIN PNISR"/>
    <property type="match status" value="1"/>
</dbReference>
<evidence type="ECO:0000313" key="3">
    <source>
        <dbReference type="EMBL" id="JAA88897.1"/>
    </source>
</evidence>
<feature type="compositionally biased region" description="Low complexity" evidence="2">
    <location>
        <begin position="71"/>
        <end position="109"/>
    </location>
</feature>
<feature type="compositionally biased region" description="Basic and acidic residues" evidence="2">
    <location>
        <begin position="176"/>
        <end position="192"/>
    </location>
</feature>
<feature type="region of interest" description="Disordered" evidence="2">
    <location>
        <begin position="53"/>
        <end position="195"/>
    </location>
</feature>
<evidence type="ECO:0000256" key="2">
    <source>
        <dbReference type="SAM" id="MobiDB-lite"/>
    </source>
</evidence>
<keyword evidence="1" id="KW-0175">Coiled coil</keyword>
<dbReference type="AlphaFoldDB" id="S4PY98"/>
<feature type="compositionally biased region" description="Acidic residues" evidence="2">
    <location>
        <begin position="286"/>
        <end position="300"/>
    </location>
</feature>
<dbReference type="InterPro" id="IPR031937">
    <property type="entry name" value="PNISR"/>
</dbReference>
<feature type="region of interest" description="Disordered" evidence="2">
    <location>
        <begin position="275"/>
        <end position="324"/>
    </location>
</feature>
<dbReference type="EMBL" id="GAIX01003663">
    <property type="protein sequence ID" value="JAA88897.1"/>
    <property type="molecule type" value="Transcribed_RNA"/>
</dbReference>
<proteinExistence type="predicted"/>
<feature type="compositionally biased region" description="Acidic residues" evidence="2">
    <location>
        <begin position="307"/>
        <end position="316"/>
    </location>
</feature>
<feature type="compositionally biased region" description="Acidic residues" evidence="2">
    <location>
        <begin position="60"/>
        <end position="70"/>
    </location>
</feature>
<organism evidence="3">
    <name type="scientific">Pararge aegeria</name>
    <name type="common">speckled wood butterfly</name>
    <dbReference type="NCBI Taxonomy" id="116150"/>
    <lineage>
        <taxon>Eukaryota</taxon>
        <taxon>Metazoa</taxon>
        <taxon>Ecdysozoa</taxon>
        <taxon>Arthropoda</taxon>
        <taxon>Hexapoda</taxon>
        <taxon>Insecta</taxon>
        <taxon>Pterygota</taxon>
        <taxon>Neoptera</taxon>
        <taxon>Endopterygota</taxon>
        <taxon>Lepidoptera</taxon>
        <taxon>Glossata</taxon>
        <taxon>Ditrysia</taxon>
        <taxon>Papilionoidea</taxon>
        <taxon>Nymphalidae</taxon>
        <taxon>Satyrinae</taxon>
        <taxon>Satyrini</taxon>
        <taxon>Parargina</taxon>
        <taxon>Pararge</taxon>
    </lineage>
</organism>
<dbReference type="Pfam" id="PF15996">
    <property type="entry name" value="PNISR"/>
    <property type="match status" value="1"/>
</dbReference>